<name>A0A699H2F4_TANCI</name>
<proteinExistence type="predicted"/>
<dbReference type="EMBL" id="BKCJ010060295">
    <property type="protein sequence ID" value="GEW48401.1"/>
    <property type="molecule type" value="Genomic_DNA"/>
</dbReference>
<dbReference type="PANTHER" id="PTHR35046:SF18">
    <property type="entry name" value="RNA-DIRECTED DNA POLYMERASE"/>
    <property type="match status" value="1"/>
</dbReference>
<dbReference type="PANTHER" id="PTHR35046">
    <property type="entry name" value="ZINC KNUCKLE (CCHC-TYPE) FAMILY PROTEIN"/>
    <property type="match status" value="1"/>
</dbReference>
<accession>A0A699H2F4</accession>
<dbReference type="AlphaFoldDB" id="A0A699H2F4"/>
<comment type="caution">
    <text evidence="1">The sequence shown here is derived from an EMBL/GenBank/DDBJ whole genome shotgun (WGS) entry which is preliminary data.</text>
</comment>
<sequence>MLKLLESIRRNFLMEWTGQKEKSLALVGIRFIKAIYVEDGSLNSLSSLSKCPAWLDIIREVIVLLTISINLLDSIHKTVGNGLTTLFREDPWLDDLALKHKFQILHALDIYKQITVVEEINHASMVDTFRRPLRGGAEEEELGFLLSCMDGLILINILDRWVWSLKATNEEEGEENLDGYNRGPKRGDQSRTMVGRYVNPRGYDEWQSYQVKDEIPNFVRNLDIEAVLDWLYEVKKVFDIMEVPKEEQMKVVTYKLRRGARACKFLPSGIEQILYQQYHTCVQGKRNVADYTGEFLRLQARCNLRETDEQYAARYISGLNSSIQERLSLTLIWSIDQAQNMAMKAERMASKTRVRFRHLNMESSNTYASQSNQIQSTIPSTTMATLSSKASWSGANKNKESQPVNSNLYARPIDAKCFRKRDERLIIDKVFQEKDELEYAEPLDGEAEQVTYTGWIKKGPTFKVTEICKVSLAIGKYYNELVTCDVVDMEACHVLLERTWQHDVDATHKGIKDVMENAIPTIIKPLLAEFSKIMADDTPDALTPLRNIQHQIDLIPRESLPNLPHYRMSSKEYEVLG</sequence>
<reference evidence="1" key="1">
    <citation type="journal article" date="2019" name="Sci. Rep.">
        <title>Draft genome of Tanacetum cinerariifolium, the natural source of mosquito coil.</title>
        <authorList>
            <person name="Yamashiro T."/>
            <person name="Shiraishi A."/>
            <person name="Satake H."/>
            <person name="Nakayama K."/>
        </authorList>
    </citation>
    <scope>NUCLEOTIDE SEQUENCE</scope>
</reference>
<evidence type="ECO:0000313" key="1">
    <source>
        <dbReference type="EMBL" id="GEW48401.1"/>
    </source>
</evidence>
<evidence type="ECO:0008006" key="2">
    <source>
        <dbReference type="Google" id="ProtNLM"/>
    </source>
</evidence>
<gene>
    <name evidence="1" type="ORF">Tci_220377</name>
</gene>
<organism evidence="1">
    <name type="scientific">Tanacetum cinerariifolium</name>
    <name type="common">Dalmatian daisy</name>
    <name type="synonym">Chrysanthemum cinerariifolium</name>
    <dbReference type="NCBI Taxonomy" id="118510"/>
    <lineage>
        <taxon>Eukaryota</taxon>
        <taxon>Viridiplantae</taxon>
        <taxon>Streptophyta</taxon>
        <taxon>Embryophyta</taxon>
        <taxon>Tracheophyta</taxon>
        <taxon>Spermatophyta</taxon>
        <taxon>Magnoliopsida</taxon>
        <taxon>eudicotyledons</taxon>
        <taxon>Gunneridae</taxon>
        <taxon>Pentapetalae</taxon>
        <taxon>asterids</taxon>
        <taxon>campanulids</taxon>
        <taxon>Asterales</taxon>
        <taxon>Asteraceae</taxon>
        <taxon>Asteroideae</taxon>
        <taxon>Anthemideae</taxon>
        <taxon>Anthemidinae</taxon>
        <taxon>Tanacetum</taxon>
    </lineage>
</organism>
<protein>
    <recommendedName>
        <fullName evidence="2">Retrotransposon gag domain-containing protein</fullName>
    </recommendedName>
</protein>